<sequence length="675" mass="76892">MPPEAEPAITAGDLHFALRVLVRNERKNLLANHPAVLERPDLWYPSFLDDLAKRLNDRTWRPQPALTSARLKGPFATRPLILPRGPEELIVYAHLAARLHAALSDERRGWYGRTLFGNVPTAPGSVSLLEPYLPHMLALNEHLEKEVKRYPVILSLDISGFYEHVQHRVLLDTVQRERLLGPLDQWLLAQMLGSFAARFGGQGNLPQGLPQSYPALSALLAEVYMLPVDRRLQQLGLRYTRYVDDFRIFTPSRARAEVQAFQVEATLRAVGLSFSGEKTRVYDRRVDPIEGFPLMGGSPASRLSDNVTRWAGAFPHHQHYLEWQQNLRALWETQGALRAGRPFHRTVVRFCLSRLEPDPDLIPDVVEVLRQHPQEFEAVTWFLSRVPREHLPWDDLRSALPEHHQASAAASLLRVLAPRRTTYPWPERPAPVESWLRSLRQHPLDTVRITAKEASRGWQHPQRRRDYPAAPCDLDEVARALAAHLELPSVLQVQVKLPKVPSPSQRKRWKTLVLGGFTLSAGQEALGGMLEMAQYHHVSGLFKGVLPLDGQNLHSGHVLNMIGRLGVLRERDRAVYAWALTRLMDWLEPGLPTETREKVEGLLREFLAQRRAQVFTTRQEYQDAVYALNKTIFREVREVRRKGRPIEAEAGHSSPRPNWGAPNKKLAELPDLGME</sequence>
<dbReference type="PROSITE" id="PS50878">
    <property type="entry name" value="RT_POL"/>
    <property type="match status" value="1"/>
</dbReference>
<name>A0A418VHV8_9DEIO</name>
<accession>A0A418VHV8</accession>
<comment type="caution">
    <text evidence="3">The sequence shown here is derived from an EMBL/GenBank/DDBJ whole genome shotgun (WGS) entry which is preliminary data.</text>
</comment>
<organism evidence="3 4">
    <name type="scientific">Deinococcus cavernae</name>
    <dbReference type="NCBI Taxonomy" id="2320857"/>
    <lineage>
        <taxon>Bacteria</taxon>
        <taxon>Thermotogati</taxon>
        <taxon>Deinococcota</taxon>
        <taxon>Deinococci</taxon>
        <taxon>Deinococcales</taxon>
        <taxon>Deinococcaceae</taxon>
        <taxon>Deinococcus</taxon>
    </lineage>
</organism>
<dbReference type="PANTHER" id="PTHR34047:SF8">
    <property type="entry name" value="PROTEIN YKFC"/>
    <property type="match status" value="1"/>
</dbReference>
<keyword evidence="3" id="KW-0548">Nucleotidyltransferase</keyword>
<dbReference type="InterPro" id="IPR043502">
    <property type="entry name" value="DNA/RNA_pol_sf"/>
</dbReference>
<dbReference type="Pfam" id="PF00078">
    <property type="entry name" value="RVT_1"/>
    <property type="match status" value="1"/>
</dbReference>
<feature type="region of interest" description="Disordered" evidence="1">
    <location>
        <begin position="645"/>
        <end position="675"/>
    </location>
</feature>
<dbReference type="AlphaFoldDB" id="A0A418VHV8"/>
<dbReference type="Proteomes" id="UP000286287">
    <property type="component" value="Unassembled WGS sequence"/>
</dbReference>
<reference evidence="3 4" key="1">
    <citation type="submission" date="2018-09" db="EMBL/GenBank/DDBJ databases">
        <authorList>
            <person name="Zhu H."/>
        </authorList>
    </citation>
    <scope>NUCLEOTIDE SEQUENCE [LARGE SCALE GENOMIC DNA]</scope>
    <source>
        <strain evidence="3 4">K2S05-167</strain>
    </source>
</reference>
<feature type="domain" description="Reverse transcriptase" evidence="2">
    <location>
        <begin position="1"/>
        <end position="315"/>
    </location>
</feature>
<dbReference type="SUPFAM" id="SSF56672">
    <property type="entry name" value="DNA/RNA polymerases"/>
    <property type="match status" value="1"/>
</dbReference>
<proteinExistence type="predicted"/>
<protein>
    <submittedName>
        <fullName evidence="3">RNA-directed DNA polymerase</fullName>
    </submittedName>
</protein>
<keyword evidence="3" id="KW-0695">RNA-directed DNA polymerase</keyword>
<evidence type="ECO:0000256" key="1">
    <source>
        <dbReference type="SAM" id="MobiDB-lite"/>
    </source>
</evidence>
<dbReference type="InterPro" id="IPR000477">
    <property type="entry name" value="RT_dom"/>
</dbReference>
<gene>
    <name evidence="3" type="ORF">D3875_01280</name>
</gene>
<dbReference type="PANTHER" id="PTHR34047">
    <property type="entry name" value="NUCLEAR INTRON MATURASE 1, MITOCHONDRIAL-RELATED"/>
    <property type="match status" value="1"/>
</dbReference>
<evidence type="ECO:0000313" key="4">
    <source>
        <dbReference type="Proteomes" id="UP000286287"/>
    </source>
</evidence>
<evidence type="ECO:0000259" key="2">
    <source>
        <dbReference type="PROSITE" id="PS50878"/>
    </source>
</evidence>
<dbReference type="EMBL" id="QYUJ01000004">
    <property type="protein sequence ID" value="RJF75708.1"/>
    <property type="molecule type" value="Genomic_DNA"/>
</dbReference>
<evidence type="ECO:0000313" key="3">
    <source>
        <dbReference type="EMBL" id="RJF75708.1"/>
    </source>
</evidence>
<dbReference type="InterPro" id="IPR051083">
    <property type="entry name" value="GrpII_Intron_Splice-Mob/Def"/>
</dbReference>
<keyword evidence="3" id="KW-0808">Transferase</keyword>
<dbReference type="CDD" id="cd01646">
    <property type="entry name" value="RT_Bac_retron_I"/>
    <property type="match status" value="1"/>
</dbReference>
<keyword evidence="4" id="KW-1185">Reference proteome</keyword>
<dbReference type="GO" id="GO:0003964">
    <property type="term" value="F:RNA-directed DNA polymerase activity"/>
    <property type="evidence" value="ECO:0007669"/>
    <property type="project" value="UniProtKB-KW"/>
</dbReference>